<proteinExistence type="predicted"/>
<dbReference type="Proteomes" id="UP000006023">
    <property type="component" value="Unassembled WGS sequence"/>
</dbReference>
<keyword evidence="1" id="KW-0503">Monooxygenase</keyword>
<name>G7GWJ3_9ACTN</name>
<dbReference type="EMBL" id="BAED01000076">
    <property type="protein sequence ID" value="GAB07968.1"/>
    <property type="molecule type" value="Genomic_DNA"/>
</dbReference>
<protein>
    <submittedName>
        <fullName evidence="1">Putative FMNH2-dependent monooxygenase</fullName>
    </submittedName>
</protein>
<sequence length="75" mass="8764">MTATITTDQQTRFDDALRRADLVAAELRATTAAYGFDRHWRNLRTHTVHDPVVYKAREIGDWILNERVPQFTLYS</sequence>
<dbReference type="AlphaFoldDB" id="G7GWJ3"/>
<evidence type="ECO:0000313" key="2">
    <source>
        <dbReference type="Proteomes" id="UP000006023"/>
    </source>
</evidence>
<comment type="caution">
    <text evidence="1">The sequence shown here is derived from an EMBL/GenBank/DDBJ whole genome shotgun (WGS) entry which is preliminary data.</text>
</comment>
<dbReference type="GO" id="GO:0004497">
    <property type="term" value="F:monooxygenase activity"/>
    <property type="evidence" value="ECO:0007669"/>
    <property type="project" value="UniProtKB-KW"/>
</dbReference>
<reference evidence="1 2" key="1">
    <citation type="submission" date="2011-11" db="EMBL/GenBank/DDBJ databases">
        <title>Whole genome shotgun sequence of Gordonia amarae NBRC 15530.</title>
        <authorList>
            <person name="Takarada H."/>
            <person name="Hosoyama A."/>
            <person name="Tsuchikane K."/>
            <person name="Katsumata H."/>
            <person name="Yamazaki S."/>
            <person name="Fujita N."/>
        </authorList>
    </citation>
    <scope>NUCLEOTIDE SEQUENCE [LARGE SCALE GENOMIC DNA]</scope>
    <source>
        <strain evidence="1 2">NBRC 15530</strain>
    </source>
</reference>
<evidence type="ECO:0000313" key="1">
    <source>
        <dbReference type="EMBL" id="GAB07968.1"/>
    </source>
</evidence>
<dbReference type="RefSeq" id="WP_005193435.1">
    <property type="nucleotide sequence ID" value="NZ_BAED01000076.1"/>
</dbReference>
<dbReference type="Gene3D" id="1.20.140.10">
    <property type="entry name" value="Butyryl-CoA Dehydrogenase, subunit A, domain 3"/>
    <property type="match status" value="1"/>
</dbReference>
<keyword evidence="2" id="KW-1185">Reference proteome</keyword>
<gene>
    <name evidence="1" type="ORF">GOAMR_76_00380</name>
</gene>
<keyword evidence="1" id="KW-0560">Oxidoreductase</keyword>
<accession>G7GWJ3</accession>
<dbReference type="eggNOG" id="COG1960">
    <property type="taxonomic scope" value="Bacteria"/>
</dbReference>
<organism evidence="1 2">
    <name type="scientific">Gordonia amarae NBRC 15530</name>
    <dbReference type="NCBI Taxonomy" id="1075090"/>
    <lineage>
        <taxon>Bacteria</taxon>
        <taxon>Bacillati</taxon>
        <taxon>Actinomycetota</taxon>
        <taxon>Actinomycetes</taxon>
        <taxon>Mycobacteriales</taxon>
        <taxon>Gordoniaceae</taxon>
        <taxon>Gordonia</taxon>
    </lineage>
</organism>
<dbReference type="STRING" id="1075090.GOAMR_76_00380"/>